<evidence type="ECO:0000313" key="3">
    <source>
        <dbReference type="EMBL" id="MCQ8836139.1"/>
    </source>
</evidence>
<dbReference type="SUPFAM" id="SSF55874">
    <property type="entry name" value="ATPase domain of HSP90 chaperone/DNA topoisomerase II/histidine kinase"/>
    <property type="match status" value="1"/>
</dbReference>
<dbReference type="InterPro" id="IPR036890">
    <property type="entry name" value="HATPase_C_sf"/>
</dbReference>
<keyword evidence="4" id="KW-1185">Reference proteome</keyword>
<keyword evidence="3" id="KW-0547">Nucleotide-binding</keyword>
<comment type="caution">
    <text evidence="3">The sequence shown here is derived from an EMBL/GenBank/DDBJ whole genome shotgun (WGS) entry which is preliminary data.</text>
</comment>
<dbReference type="CDD" id="cd16936">
    <property type="entry name" value="HATPase_RsbW-like"/>
    <property type="match status" value="1"/>
</dbReference>
<dbReference type="GO" id="GO:0004674">
    <property type="term" value="F:protein serine/threonine kinase activity"/>
    <property type="evidence" value="ECO:0007669"/>
    <property type="project" value="UniProtKB-KW"/>
</dbReference>
<dbReference type="PANTHER" id="PTHR35526">
    <property type="entry name" value="ANTI-SIGMA-F FACTOR RSBW-RELATED"/>
    <property type="match status" value="1"/>
</dbReference>
<dbReference type="Gene3D" id="3.30.565.10">
    <property type="entry name" value="Histidine kinase-like ATPase, C-terminal domain"/>
    <property type="match status" value="1"/>
</dbReference>
<keyword evidence="3" id="KW-0067">ATP-binding</keyword>
<dbReference type="GO" id="GO:0005524">
    <property type="term" value="F:ATP binding"/>
    <property type="evidence" value="ECO:0007669"/>
    <property type="project" value="UniProtKB-KW"/>
</dbReference>
<dbReference type="PANTHER" id="PTHR35526:SF3">
    <property type="entry name" value="ANTI-SIGMA-F FACTOR RSBW"/>
    <property type="match status" value="1"/>
</dbReference>
<reference evidence="3" key="1">
    <citation type="submission" date="2022-06" db="EMBL/GenBank/DDBJ databases">
        <title>WGS of actinobacteria.</title>
        <authorList>
            <person name="Thawai C."/>
        </authorList>
    </citation>
    <scope>NUCLEOTIDE SEQUENCE</scope>
    <source>
        <strain evidence="3">DSM 42010</strain>
    </source>
</reference>
<feature type="domain" description="Histidine kinase/HSP90-like ATPase" evidence="2">
    <location>
        <begin position="31"/>
        <end position="128"/>
    </location>
</feature>
<keyword evidence="1" id="KW-0808">Transferase</keyword>
<organism evidence="3 4">
    <name type="scientific">Streptomyces malaysiensis subsp. samsunensis</name>
    <dbReference type="NCBI Taxonomy" id="459658"/>
    <lineage>
        <taxon>Bacteria</taxon>
        <taxon>Bacillati</taxon>
        <taxon>Actinomycetota</taxon>
        <taxon>Actinomycetes</taxon>
        <taxon>Kitasatosporales</taxon>
        <taxon>Streptomycetaceae</taxon>
        <taxon>Streptomyces</taxon>
        <taxon>Streptomyces violaceusniger group</taxon>
    </lineage>
</organism>
<dbReference type="InterPro" id="IPR050267">
    <property type="entry name" value="Anti-sigma-factor_SerPK"/>
</dbReference>
<evidence type="ECO:0000256" key="1">
    <source>
        <dbReference type="ARBA" id="ARBA00022527"/>
    </source>
</evidence>
<dbReference type="RefSeq" id="WP_257636210.1">
    <property type="nucleotide sequence ID" value="NZ_JANIIC010000106.1"/>
</dbReference>
<accession>A0A9X2M6P9</accession>
<dbReference type="Pfam" id="PF13581">
    <property type="entry name" value="HATPase_c_2"/>
    <property type="match status" value="1"/>
</dbReference>
<evidence type="ECO:0000313" key="4">
    <source>
        <dbReference type="Proteomes" id="UP001142400"/>
    </source>
</evidence>
<dbReference type="InterPro" id="IPR003594">
    <property type="entry name" value="HATPase_dom"/>
</dbReference>
<proteinExistence type="predicted"/>
<keyword evidence="1" id="KW-0723">Serine/threonine-protein kinase</keyword>
<sequence>MNHNRPVRPSNALEAVASPPADVLFPLPHIPEGLGAVRRRAARAMEQWCIPSDLADDALLVVSELITNAVVHALPPASLCLSRQRSKAAWAVRIEVTDAGPALRDHGGGSRLPEERGRGSTIVAALSARSGTMTYHGGTTRWAEIQVTTP</sequence>
<name>A0A9X2M6P9_STRMQ</name>
<dbReference type="EMBL" id="JANIIC010000106">
    <property type="protein sequence ID" value="MCQ8836139.1"/>
    <property type="molecule type" value="Genomic_DNA"/>
</dbReference>
<protein>
    <submittedName>
        <fullName evidence="3">ATP-binding protein</fullName>
    </submittedName>
</protein>
<evidence type="ECO:0000259" key="2">
    <source>
        <dbReference type="Pfam" id="PF13581"/>
    </source>
</evidence>
<keyword evidence="1" id="KW-0418">Kinase</keyword>
<gene>
    <name evidence="3" type="ORF">NQU54_45815</name>
</gene>
<dbReference type="Proteomes" id="UP001142400">
    <property type="component" value="Unassembled WGS sequence"/>
</dbReference>
<dbReference type="AlphaFoldDB" id="A0A9X2M6P9"/>